<name>A0A7D5SS29_9GAMM</name>
<dbReference type="EMBL" id="CP050855">
    <property type="protein sequence ID" value="QLH62594.1"/>
    <property type="molecule type" value="Genomic_DNA"/>
</dbReference>
<dbReference type="Proteomes" id="UP000042738">
    <property type="component" value="Chromosome"/>
</dbReference>
<dbReference type="GeneID" id="93736089"/>
<evidence type="ECO:0000313" key="1">
    <source>
        <dbReference type="EMBL" id="QLH62594.1"/>
    </source>
</evidence>
<evidence type="ECO:0000313" key="2">
    <source>
        <dbReference type="Proteomes" id="UP000042738"/>
    </source>
</evidence>
<proteinExistence type="predicted"/>
<dbReference type="RefSeq" id="WP_160289811.1">
    <property type="nucleotide sequence ID" value="NZ_CP050855.1"/>
</dbReference>
<accession>A0A7D5SS29</accession>
<gene>
    <name evidence="1" type="ORF">SYMBAF_06110</name>
</gene>
<sequence length="52" mass="5633">MSELDLNTNHRILPAELCGPAPLADRYRQRGLSIIVMPLPPRISSAAVTGYG</sequence>
<protein>
    <submittedName>
        <fullName evidence="1">Uncharacterized protein</fullName>
    </submittedName>
</protein>
<dbReference type="AlphaFoldDB" id="A0A7D5SS29"/>
<organism evidence="1 2">
    <name type="scientific">Serratia symbiotica</name>
    <dbReference type="NCBI Taxonomy" id="138074"/>
    <lineage>
        <taxon>Bacteria</taxon>
        <taxon>Pseudomonadati</taxon>
        <taxon>Pseudomonadota</taxon>
        <taxon>Gammaproteobacteria</taxon>
        <taxon>Enterobacterales</taxon>
        <taxon>Yersiniaceae</taxon>
        <taxon>Serratia</taxon>
    </lineage>
</organism>
<reference evidence="1 2" key="1">
    <citation type="journal article" date="2014" name="Genome Announc.">
        <title>Whole-Genome Sequence of Serratia symbiotica Strain CWBI-2.3T, a Free-Living Symbiont of the Black Bean Aphid Aphis fabae.</title>
        <authorList>
            <person name="Foray V."/>
            <person name="Grigorescu A.S."/>
            <person name="Sabri A."/>
            <person name="Haubruge E."/>
            <person name="Lognay G."/>
            <person name="Francis F."/>
            <person name="Fauconnier M.L."/>
            <person name="Hance T."/>
            <person name="Thonart P."/>
        </authorList>
    </citation>
    <scope>NUCLEOTIDE SEQUENCE [LARGE SCALE GENOMIC DNA]</scope>
    <source>
        <strain evidence="1">CWBI-2.3</strain>
    </source>
</reference>